<keyword evidence="3" id="KW-1185">Reference proteome</keyword>
<keyword evidence="1" id="KW-0812">Transmembrane</keyword>
<organism evidence="2 3">
    <name type="scientific">Larkinella punicea</name>
    <dbReference type="NCBI Taxonomy" id="2315727"/>
    <lineage>
        <taxon>Bacteria</taxon>
        <taxon>Pseudomonadati</taxon>
        <taxon>Bacteroidota</taxon>
        <taxon>Cytophagia</taxon>
        <taxon>Cytophagales</taxon>
        <taxon>Spirosomataceae</taxon>
        <taxon>Larkinella</taxon>
    </lineage>
</organism>
<sequence>MIVPMNTNNLMLIRALAGLCAGCLLLLMLVRSDATILTDDIVDTIAGFITAMACFVFFMKFSKRTGK</sequence>
<proteinExistence type="predicted"/>
<name>A0A368JRU7_9BACT</name>
<evidence type="ECO:0000313" key="3">
    <source>
        <dbReference type="Proteomes" id="UP000253383"/>
    </source>
</evidence>
<dbReference type="EMBL" id="QOWE01000005">
    <property type="protein sequence ID" value="RCR70192.1"/>
    <property type="molecule type" value="Genomic_DNA"/>
</dbReference>
<dbReference type="AlphaFoldDB" id="A0A368JRU7"/>
<evidence type="ECO:0000256" key="1">
    <source>
        <dbReference type="SAM" id="Phobius"/>
    </source>
</evidence>
<reference evidence="2 3" key="1">
    <citation type="submission" date="2018-07" db="EMBL/GenBank/DDBJ databases">
        <title>Genome analysis of Larkinella rosea.</title>
        <authorList>
            <person name="Zhou Z."/>
            <person name="Wang G."/>
        </authorList>
    </citation>
    <scope>NUCLEOTIDE SEQUENCE [LARGE SCALE GENOMIC DNA]</scope>
    <source>
        <strain evidence="3">zzj9</strain>
    </source>
</reference>
<feature type="transmembrane region" description="Helical" evidence="1">
    <location>
        <begin position="42"/>
        <end position="61"/>
    </location>
</feature>
<keyword evidence="1" id="KW-0472">Membrane</keyword>
<comment type="caution">
    <text evidence="2">The sequence shown here is derived from an EMBL/GenBank/DDBJ whole genome shotgun (WGS) entry which is preliminary data.</text>
</comment>
<keyword evidence="1" id="KW-1133">Transmembrane helix</keyword>
<dbReference type="Proteomes" id="UP000253383">
    <property type="component" value="Unassembled WGS sequence"/>
</dbReference>
<gene>
    <name evidence="2" type="ORF">DUE52_07455</name>
</gene>
<accession>A0A368JRU7</accession>
<protein>
    <submittedName>
        <fullName evidence="2">Uncharacterized protein</fullName>
    </submittedName>
</protein>
<evidence type="ECO:0000313" key="2">
    <source>
        <dbReference type="EMBL" id="RCR70192.1"/>
    </source>
</evidence>